<accession>A0ACC0U6Z2</accession>
<evidence type="ECO:0000313" key="1">
    <source>
        <dbReference type="EMBL" id="KAI9507295.1"/>
    </source>
</evidence>
<dbReference type="EMBL" id="JAGFNK010000132">
    <property type="protein sequence ID" value="KAI9507295.1"/>
    <property type="molecule type" value="Genomic_DNA"/>
</dbReference>
<keyword evidence="2" id="KW-1185">Reference proteome</keyword>
<comment type="caution">
    <text evidence="1">The sequence shown here is derived from an EMBL/GenBank/DDBJ whole genome shotgun (WGS) entry which is preliminary data.</text>
</comment>
<evidence type="ECO:0000313" key="2">
    <source>
        <dbReference type="Proteomes" id="UP001207468"/>
    </source>
</evidence>
<organism evidence="1 2">
    <name type="scientific">Russula earlei</name>
    <dbReference type="NCBI Taxonomy" id="71964"/>
    <lineage>
        <taxon>Eukaryota</taxon>
        <taxon>Fungi</taxon>
        <taxon>Dikarya</taxon>
        <taxon>Basidiomycota</taxon>
        <taxon>Agaricomycotina</taxon>
        <taxon>Agaricomycetes</taxon>
        <taxon>Russulales</taxon>
        <taxon>Russulaceae</taxon>
        <taxon>Russula</taxon>
    </lineage>
</organism>
<proteinExistence type="predicted"/>
<gene>
    <name evidence="1" type="ORF">F5148DRAFT_1285418</name>
</gene>
<dbReference type="Proteomes" id="UP001207468">
    <property type="component" value="Unassembled WGS sequence"/>
</dbReference>
<reference evidence="1" key="1">
    <citation type="submission" date="2021-03" db="EMBL/GenBank/DDBJ databases">
        <title>Evolutionary priming and transition to the ectomycorrhizal habit in an iconic lineage of mushroom-forming fungi: is preadaptation a requirement?</title>
        <authorList>
            <consortium name="DOE Joint Genome Institute"/>
            <person name="Looney B.P."/>
            <person name="Miyauchi S."/>
            <person name="Morin E."/>
            <person name="Drula E."/>
            <person name="Courty P.E."/>
            <person name="Chicoki N."/>
            <person name="Fauchery L."/>
            <person name="Kohler A."/>
            <person name="Kuo A."/>
            <person name="LaButti K."/>
            <person name="Pangilinan J."/>
            <person name="Lipzen A."/>
            <person name="Riley R."/>
            <person name="Andreopoulos W."/>
            <person name="He G."/>
            <person name="Johnson J."/>
            <person name="Barry K.W."/>
            <person name="Grigoriev I.V."/>
            <person name="Nagy L."/>
            <person name="Hibbett D."/>
            <person name="Henrissat B."/>
            <person name="Matheny P.B."/>
            <person name="Labbe J."/>
            <person name="Martin A.F."/>
        </authorList>
    </citation>
    <scope>NUCLEOTIDE SEQUENCE</scope>
    <source>
        <strain evidence="1">BPL698</strain>
    </source>
</reference>
<protein>
    <submittedName>
        <fullName evidence="1">Uncharacterized protein</fullName>
    </submittedName>
</protein>
<name>A0ACC0U6Z2_9AGAM</name>
<sequence length="480" mass="53581">MDQCITCSRRPTTKVQVLIDEEEARKTAKAKKATKKAMNAAKRKQKELQRENVAPTPKPTERSRPPVEEDDLIHFYGSNRPHLSLRNSVIPPPPMAVVVRRSPRRHPEVQVAGQTSRSESAEDPIERDESDTDQGVYPTERDDSLETYTDQGGYDKEDANGSSPISSGDEPEQFSFSRTWRSRGSDIPKMPDTQILLSPNMDAPGLALNADTPVLLSPDADTPVLSVASQHGCTSSVVFPRQRPNSHPSVHSSDLDPGPAHKVRWVHSVDGHPKAKDFGADIQDVISAAITHYRADLSTMNSYPDMVTETNWAKAAWKAGCKEKDVNMVPNVNHLRITKAKDAVANVFNFQHTYNPTVIANQRTRVAELKRDFTYVYRMECALDEWRTGSYSPVTFTVADYKHVFKDAHEMLQSFDQATKDLGILPVLQKAIFTGGCVYGKFDAEEGLRSHQNSLSEDAVKKAIEEHQNGVDWSDDEDVE</sequence>